<feature type="chain" id="PRO_5021399327" description="Carboxylesterase type B domain-containing protein" evidence="3">
    <location>
        <begin position="20"/>
        <end position="701"/>
    </location>
</feature>
<dbReference type="InterPro" id="IPR029058">
    <property type="entry name" value="AB_hydrolase_fold"/>
</dbReference>
<keyword evidence="3" id="KW-0732">Signal</keyword>
<evidence type="ECO:0000259" key="4">
    <source>
        <dbReference type="Pfam" id="PF00135"/>
    </source>
</evidence>
<dbReference type="PANTHER" id="PTHR11559">
    <property type="entry name" value="CARBOXYLESTERASE"/>
    <property type="match status" value="1"/>
</dbReference>
<dbReference type="EMBL" id="SEKV01000203">
    <property type="protein sequence ID" value="TFY61556.1"/>
    <property type="molecule type" value="Genomic_DNA"/>
</dbReference>
<dbReference type="InterPro" id="IPR002018">
    <property type="entry name" value="CarbesteraseB"/>
</dbReference>
<feature type="domain" description="Carboxylesterase type B" evidence="4">
    <location>
        <begin position="187"/>
        <end position="689"/>
    </location>
</feature>
<name>A0A4Y9YG91_9APHY</name>
<sequence length="701" mass="75540">MVKMLFLLELLALGSLALAQNTSGSAYPNTDVVIVSNNDLNPSNPNRASALFLTSSFTCAEAYVACAQLQETLLPPPNSTGLDAQNLSVVLTSERHGAALDASQQIWIGAEDPSSCSVFTPSYEYSTDDYPGPFNLSADISARLPVLCTNSAPLTRSNVTADTSRQIELSAPAAGTLIGYRDKFSFRFLGIKYAEPPTGEARFQPPTPVAASPYTVRSALEYGPACAQPPDADNGHDWYDAEDCLQVNVFSPVVNSATNSVQTAPKLPVMFFIHGGGLNTGDSGPIPFNETTSGYVGPSTSNIFDGTNLVSYGGVVLVTVNYRLTAFGWFNASNAALRDTLLALQWVQDNIEAFGGDPTKVLIFGESAGGGMTRYLLGTNPAYTEGLFSAAILESDWPTSNQFYSPARSLELSLTLAKALGCADNSSTEFNETMALCVRALPTMDIVATSYDLNLSWEIIVDGDLVLTDIASSIKDGNYGRVPTIWATNECEYCFFIPDSIPTNASPSAFPDNLDIWFNSTQVQKILDAPPDLYPYATAPSEDGIDGTVLQLAQLMTDWYLHCPMLYLSSLADNTTNPGNNYKVMFAVGLGSTITANPRTCVGQVCHADELYWVFATAETDNLYQPLTPSELATTQEVIKRWTSLAWTGNPNYEGAVVEWPPYTGDNEVIINATATETIEPYRVAQCDFIESQLGLVFGQS</sequence>
<organism evidence="5 6">
    <name type="scientific">Rhodofomes roseus</name>
    <dbReference type="NCBI Taxonomy" id="34475"/>
    <lineage>
        <taxon>Eukaryota</taxon>
        <taxon>Fungi</taxon>
        <taxon>Dikarya</taxon>
        <taxon>Basidiomycota</taxon>
        <taxon>Agaricomycotina</taxon>
        <taxon>Agaricomycetes</taxon>
        <taxon>Polyporales</taxon>
        <taxon>Rhodofomes</taxon>
    </lineage>
</organism>
<evidence type="ECO:0000313" key="6">
    <source>
        <dbReference type="Proteomes" id="UP000298390"/>
    </source>
</evidence>
<gene>
    <name evidence="5" type="ORF">EVJ58_g4447</name>
</gene>
<comment type="similarity">
    <text evidence="1">Belongs to the type-B carboxylesterase/lipase family.</text>
</comment>
<evidence type="ECO:0000256" key="2">
    <source>
        <dbReference type="ARBA" id="ARBA00022801"/>
    </source>
</evidence>
<feature type="signal peptide" evidence="3">
    <location>
        <begin position="1"/>
        <end position="19"/>
    </location>
</feature>
<dbReference type="InterPro" id="IPR019826">
    <property type="entry name" value="Carboxylesterase_B_AS"/>
</dbReference>
<protein>
    <recommendedName>
        <fullName evidence="4">Carboxylesterase type B domain-containing protein</fullName>
    </recommendedName>
</protein>
<dbReference type="GO" id="GO:0016787">
    <property type="term" value="F:hydrolase activity"/>
    <property type="evidence" value="ECO:0007669"/>
    <property type="project" value="UniProtKB-KW"/>
</dbReference>
<comment type="caution">
    <text evidence="5">The sequence shown here is derived from an EMBL/GenBank/DDBJ whole genome shotgun (WGS) entry which is preliminary data.</text>
</comment>
<keyword evidence="2" id="KW-0378">Hydrolase</keyword>
<dbReference type="Proteomes" id="UP000298390">
    <property type="component" value="Unassembled WGS sequence"/>
</dbReference>
<reference evidence="5 6" key="1">
    <citation type="submission" date="2019-01" db="EMBL/GenBank/DDBJ databases">
        <title>Genome sequencing of the rare red list fungi Fomitopsis rosea.</title>
        <authorList>
            <person name="Buettner E."/>
            <person name="Kellner H."/>
        </authorList>
    </citation>
    <scope>NUCLEOTIDE SEQUENCE [LARGE SCALE GENOMIC DNA]</scope>
    <source>
        <strain evidence="5 6">DSM 105464</strain>
    </source>
</reference>
<dbReference type="STRING" id="34475.A0A4Y9YG91"/>
<dbReference type="PROSITE" id="PS00122">
    <property type="entry name" value="CARBOXYLESTERASE_B_1"/>
    <property type="match status" value="1"/>
</dbReference>
<dbReference type="AlphaFoldDB" id="A0A4Y9YG91"/>
<accession>A0A4Y9YG91</accession>
<proteinExistence type="inferred from homology"/>
<dbReference type="InterPro" id="IPR050309">
    <property type="entry name" value="Type-B_Carboxylest/Lipase"/>
</dbReference>
<evidence type="ECO:0000313" key="5">
    <source>
        <dbReference type="EMBL" id="TFY61556.1"/>
    </source>
</evidence>
<dbReference type="Gene3D" id="3.40.50.1820">
    <property type="entry name" value="alpha/beta hydrolase"/>
    <property type="match status" value="1"/>
</dbReference>
<dbReference type="SUPFAM" id="SSF53474">
    <property type="entry name" value="alpha/beta-Hydrolases"/>
    <property type="match status" value="1"/>
</dbReference>
<evidence type="ECO:0000256" key="3">
    <source>
        <dbReference type="SAM" id="SignalP"/>
    </source>
</evidence>
<dbReference type="Pfam" id="PF00135">
    <property type="entry name" value="COesterase"/>
    <property type="match status" value="1"/>
</dbReference>
<evidence type="ECO:0000256" key="1">
    <source>
        <dbReference type="ARBA" id="ARBA00005964"/>
    </source>
</evidence>